<evidence type="ECO:0000313" key="2">
    <source>
        <dbReference type="EMBL" id="ACV38946.1"/>
    </source>
</evidence>
<evidence type="ECO:0000256" key="1">
    <source>
        <dbReference type="SAM" id="Phobius"/>
    </source>
</evidence>
<dbReference type="STRING" id="523794.Lebu_1046"/>
<protein>
    <submittedName>
        <fullName evidence="2">Uncharacterized protein</fullName>
    </submittedName>
</protein>
<feature type="transmembrane region" description="Helical" evidence="1">
    <location>
        <begin position="50"/>
        <end position="67"/>
    </location>
</feature>
<keyword evidence="1" id="KW-0472">Membrane</keyword>
<dbReference type="Proteomes" id="UP000001910">
    <property type="component" value="Chromosome"/>
</dbReference>
<keyword evidence="1" id="KW-0812">Transmembrane</keyword>
<dbReference type="AlphaFoldDB" id="C7N9W5"/>
<gene>
    <name evidence="2" type="ordered locus">Lebu_1046</name>
</gene>
<organism evidence="2 3">
    <name type="scientific">Leptotrichia buccalis (strain ATCC 14201 / DSM 1135 / JCM 12969 / NCTC 10249 / C-1013-b)</name>
    <dbReference type="NCBI Taxonomy" id="523794"/>
    <lineage>
        <taxon>Bacteria</taxon>
        <taxon>Fusobacteriati</taxon>
        <taxon>Fusobacteriota</taxon>
        <taxon>Fusobacteriia</taxon>
        <taxon>Fusobacteriales</taxon>
        <taxon>Leptotrichiaceae</taxon>
        <taxon>Leptotrichia</taxon>
    </lineage>
</organism>
<keyword evidence="1" id="KW-1133">Transmembrane helix</keyword>
<dbReference type="EMBL" id="CP001685">
    <property type="protein sequence ID" value="ACV38946.1"/>
    <property type="molecule type" value="Genomic_DNA"/>
</dbReference>
<reference evidence="2 3" key="1">
    <citation type="journal article" date="2009" name="Stand. Genomic Sci.">
        <title>Complete genome sequence of Leptotrichia buccalis type strain (C-1013-b).</title>
        <authorList>
            <person name="Ivanova N."/>
            <person name="Gronow S."/>
            <person name="Lapidus A."/>
            <person name="Copeland A."/>
            <person name="Glavina Del Rio T."/>
            <person name="Nolan M."/>
            <person name="Lucas S."/>
            <person name="Chen F."/>
            <person name="Tice H."/>
            <person name="Cheng J.F."/>
            <person name="Saunders E."/>
            <person name="Bruce D."/>
            <person name="Goodwin L."/>
            <person name="Brettin T."/>
            <person name="Detter J.C."/>
            <person name="Han C."/>
            <person name="Pitluck S."/>
            <person name="Mikhailova N."/>
            <person name="Pati A."/>
            <person name="Mavrommatis K."/>
            <person name="Chen A."/>
            <person name="Palaniappan K."/>
            <person name="Land M."/>
            <person name="Hauser L."/>
            <person name="Chang Y.J."/>
            <person name="Jeffries C.D."/>
            <person name="Chain P."/>
            <person name="Rohde C."/>
            <person name="Goker M."/>
            <person name="Bristow J."/>
            <person name="Eisen J.A."/>
            <person name="Markowitz V."/>
            <person name="Hugenholtz P."/>
            <person name="Kyrpides N.C."/>
            <person name="Klenk H.P."/>
        </authorList>
    </citation>
    <scope>NUCLEOTIDE SEQUENCE [LARGE SCALE GENOMIC DNA]</scope>
    <source>
        <strain evidence="3">ATCC 14201 / DSM 1135 / JCM 12969 / NCTC 10249 / C-1013-b</strain>
    </source>
</reference>
<keyword evidence="3" id="KW-1185">Reference proteome</keyword>
<proteinExistence type="predicted"/>
<dbReference type="HOGENOM" id="CLU_2343282_0_0_0"/>
<feature type="transmembrane region" description="Helical" evidence="1">
    <location>
        <begin position="79"/>
        <end position="96"/>
    </location>
</feature>
<evidence type="ECO:0000313" key="3">
    <source>
        <dbReference type="Proteomes" id="UP000001910"/>
    </source>
</evidence>
<accession>C7N9W5</accession>
<dbReference type="KEGG" id="lba:Lebu_1046"/>
<feature type="transmembrane region" description="Helical" evidence="1">
    <location>
        <begin position="21"/>
        <end position="44"/>
    </location>
</feature>
<sequence>MKRFLEILYKCFNQKQSKEDFFINFAVFMSIGFIFDILIKILFMNTVLENTGIVIYLNILCMLIEYYKCKYLGKSKLKFFIKVLLSLVITVLFMIIK</sequence>
<name>C7N9W5_LEPBD</name>